<dbReference type="InterPro" id="IPR036928">
    <property type="entry name" value="AS_sf"/>
</dbReference>
<dbReference type="SUPFAM" id="SSF75304">
    <property type="entry name" value="Amidase signature (AS) enzymes"/>
    <property type="match status" value="1"/>
</dbReference>
<name>A0A1B0GED5_GLOMM</name>
<dbReference type="PANTHER" id="PTHR43372:SF1">
    <property type="entry name" value="LD38433P"/>
    <property type="match status" value="1"/>
</dbReference>
<organism evidence="1 2">
    <name type="scientific">Glossina morsitans morsitans</name>
    <name type="common">Savannah tsetse fly</name>
    <dbReference type="NCBI Taxonomy" id="37546"/>
    <lineage>
        <taxon>Eukaryota</taxon>
        <taxon>Metazoa</taxon>
        <taxon>Ecdysozoa</taxon>
        <taxon>Arthropoda</taxon>
        <taxon>Hexapoda</taxon>
        <taxon>Insecta</taxon>
        <taxon>Pterygota</taxon>
        <taxon>Neoptera</taxon>
        <taxon>Endopterygota</taxon>
        <taxon>Diptera</taxon>
        <taxon>Brachycera</taxon>
        <taxon>Muscomorpha</taxon>
        <taxon>Hippoboscoidea</taxon>
        <taxon>Glossinidae</taxon>
        <taxon>Glossina</taxon>
    </lineage>
</organism>
<protein>
    <recommendedName>
        <fullName evidence="3">Amidase domain-containing protein</fullName>
    </recommendedName>
</protein>
<dbReference type="AlphaFoldDB" id="A0A1B0GED5"/>
<dbReference type="VEuPathDB" id="VectorBase:GMOY011659"/>
<accession>A0A1B0GED5</accession>
<dbReference type="STRING" id="37546.A0A1B0GED5"/>
<evidence type="ECO:0000313" key="1">
    <source>
        <dbReference type="EnsemblMetazoa" id="GMOY011659-PA"/>
    </source>
</evidence>
<dbReference type="EnsemblMetazoa" id="GMOY011659-RA">
    <property type="protein sequence ID" value="GMOY011659-PA"/>
    <property type="gene ID" value="GMOY011659"/>
</dbReference>
<reference evidence="1" key="1">
    <citation type="submission" date="2020-05" db="UniProtKB">
        <authorList>
            <consortium name="EnsemblMetazoa"/>
        </authorList>
    </citation>
    <scope>IDENTIFICATION</scope>
    <source>
        <strain evidence="1">Yale</strain>
    </source>
</reference>
<dbReference type="Proteomes" id="UP000092444">
    <property type="component" value="Unassembled WGS sequence"/>
</dbReference>
<dbReference type="InterPro" id="IPR052739">
    <property type="entry name" value="FAAH2"/>
</dbReference>
<proteinExistence type="predicted"/>
<dbReference type="EMBL" id="CCAG010012184">
    <property type="status" value="NOT_ANNOTATED_CDS"/>
    <property type="molecule type" value="Genomic_DNA"/>
</dbReference>
<evidence type="ECO:0000313" key="2">
    <source>
        <dbReference type="Proteomes" id="UP000092444"/>
    </source>
</evidence>
<evidence type="ECO:0008006" key="3">
    <source>
        <dbReference type="Google" id="ProtNLM"/>
    </source>
</evidence>
<dbReference type="GO" id="GO:0012505">
    <property type="term" value="C:endomembrane system"/>
    <property type="evidence" value="ECO:0007669"/>
    <property type="project" value="TreeGrafter"/>
</dbReference>
<sequence length="73" mass="8258">MQVEIVIVWKYTVEQWIACMRPHRTICLEAKGIPMGIQVAANEMNDRLCLAVAGELELAFGGWLPPYNININN</sequence>
<keyword evidence="2" id="KW-1185">Reference proteome</keyword>
<dbReference type="PANTHER" id="PTHR43372">
    <property type="entry name" value="FATTY-ACID AMIDE HYDROLASE"/>
    <property type="match status" value="1"/>
</dbReference>